<keyword evidence="4 8" id="KW-0812">Transmembrane</keyword>
<dbReference type="Proteomes" id="UP001342314">
    <property type="component" value="Unassembled WGS sequence"/>
</dbReference>
<comment type="caution">
    <text evidence="9">The sequence shown here is derived from an EMBL/GenBank/DDBJ whole genome shotgun (WGS) entry which is preliminary data.</text>
</comment>
<comment type="similarity">
    <text evidence="3">Belongs to the UPF0057 (PMP3) family.</text>
</comment>
<evidence type="ECO:0000256" key="3">
    <source>
        <dbReference type="ARBA" id="ARBA00009530"/>
    </source>
</evidence>
<dbReference type="CDD" id="cd00555">
    <property type="entry name" value="Maf"/>
    <property type="match status" value="1"/>
</dbReference>
<dbReference type="GO" id="GO:0016020">
    <property type="term" value="C:membrane"/>
    <property type="evidence" value="ECO:0007669"/>
    <property type="project" value="UniProtKB-SubCell"/>
</dbReference>
<dbReference type="PANTHER" id="PTHR43213">
    <property type="entry name" value="BIFUNCTIONAL DTTP/UTP PYROPHOSPHATASE/METHYLTRANSFERASE PROTEIN-RELATED"/>
    <property type="match status" value="1"/>
</dbReference>
<dbReference type="InterPro" id="IPR000612">
    <property type="entry name" value="PMP3"/>
</dbReference>
<evidence type="ECO:0000256" key="6">
    <source>
        <dbReference type="ARBA" id="ARBA00022989"/>
    </source>
</evidence>
<evidence type="ECO:0000313" key="10">
    <source>
        <dbReference type="Proteomes" id="UP001342314"/>
    </source>
</evidence>
<dbReference type="Gene3D" id="3.90.950.10">
    <property type="match status" value="1"/>
</dbReference>
<dbReference type="InterPro" id="IPR003697">
    <property type="entry name" value="Maf-like"/>
</dbReference>
<dbReference type="AlphaFoldDB" id="A0AAV5GLN8"/>
<dbReference type="GO" id="GO:0047429">
    <property type="term" value="F:nucleoside triphosphate diphosphatase activity"/>
    <property type="evidence" value="ECO:0007669"/>
    <property type="project" value="InterPro"/>
</dbReference>
<evidence type="ECO:0000256" key="1">
    <source>
        <dbReference type="ARBA" id="ARBA00001968"/>
    </source>
</evidence>
<comment type="cofactor">
    <cofactor evidence="1">
        <name>a divalent metal cation</name>
        <dbReference type="ChEBI" id="CHEBI:60240"/>
    </cofactor>
</comment>
<evidence type="ECO:0000256" key="8">
    <source>
        <dbReference type="SAM" id="Phobius"/>
    </source>
</evidence>
<dbReference type="PANTHER" id="PTHR43213:SF5">
    <property type="entry name" value="BIFUNCTIONAL DTTP_UTP PYROPHOSPHATASE_METHYLTRANSFERASE PROTEIN-RELATED"/>
    <property type="match status" value="1"/>
</dbReference>
<keyword evidence="10" id="KW-1185">Reference proteome</keyword>
<evidence type="ECO:0000256" key="2">
    <source>
        <dbReference type="ARBA" id="ARBA00004370"/>
    </source>
</evidence>
<protein>
    <submittedName>
        <fullName evidence="9">Uncharacterized protein</fullName>
    </submittedName>
</protein>
<dbReference type="InterPro" id="IPR029001">
    <property type="entry name" value="ITPase-like_fam"/>
</dbReference>
<dbReference type="NCBIfam" id="TIGR00172">
    <property type="entry name" value="maf"/>
    <property type="match status" value="1"/>
</dbReference>
<dbReference type="SUPFAM" id="SSF52972">
    <property type="entry name" value="ITPase-like"/>
    <property type="match status" value="1"/>
</dbReference>
<evidence type="ECO:0000313" key="9">
    <source>
        <dbReference type="EMBL" id="GJN90282.1"/>
    </source>
</evidence>
<reference evidence="9 10" key="1">
    <citation type="submission" date="2021-12" db="EMBL/GenBank/DDBJ databases">
        <title>High titer production of polyol ester of fatty acids by Rhodotorula paludigena BS15 towards product separation-free biomass refinery.</title>
        <authorList>
            <person name="Mano J."/>
            <person name="Ono H."/>
            <person name="Tanaka T."/>
            <person name="Naito K."/>
            <person name="Sushida H."/>
            <person name="Ike M."/>
            <person name="Tokuyasu K."/>
            <person name="Kitaoka M."/>
        </authorList>
    </citation>
    <scope>NUCLEOTIDE SEQUENCE [LARGE SCALE GENOMIC DNA]</scope>
    <source>
        <strain evidence="9 10">BS15</strain>
    </source>
</reference>
<evidence type="ECO:0000256" key="7">
    <source>
        <dbReference type="ARBA" id="ARBA00023136"/>
    </source>
</evidence>
<comment type="subcellular location">
    <subcellularLocation>
        <location evidence="2">Membrane</location>
    </subcellularLocation>
</comment>
<sequence>MAHTVQSSAPYTLLPTCGSKAESASSAYQEKARLQHARQGSVAGIPQPGAKYRRLALWAALAAGGAGVLALLAGPQLIRPANELQYTSRHKIAYDFETSELPREWSCNPFKEPGRLSVDVENKHNNAWRPYEEECPPSRMMKGLTESIEAVGAKPGSFRHRGPMRSHDTTLRQTTIDGVPYFPWLENATVLLLGALEDCLPNLRDSMERLHLADFCDLVGGETQIIDPKHPASAPTYRKPMPTILDKNGKETLESIKAKEERRKLEDYWEKSRENSWFITRPWMCDIKEYNATLVSTFMWGMEDMEDVFQSEDFFHGPSTWLQRFQHITLPMLERLAVHTGRPQLLKPDLIEVASGFWDLRGMTEEDFIGAGIPRPYPKDSDLAFGEIGQAREERWVKHATEIIKEVAKAFPGPNGVRDGPPISWRTMHHPKRNNYTPYARVAPLDALARKTVHELRVSSLATHPTFLSNALDSLHRARQRYFPREALEEVETAKRNRLQNDTTDYGFDERLRVNEIGRLLDGQEHHFRDFLHPDVLPGAYVWGEIMLYDADARDLIWCCFAPALVVARHRGVGHDFWICLLLSLLGWIPALPVFKKLAGKHIVLASASPRRSEILRTYGLAPIVVPSTFPETLSHADFDDPAQYAVATGSAKAVEVYEKIVQANPEDPPDLVIGADTVVILPGQTPTILEKPLSKADQLRMLESYQGVPVVVATGVTIVQPQLATPGYSVSSLVSSTKVHFADNSSELLQAYVDCGEGIDRAGGFAIQGQGGLLIRSIEGDFNNCVGFPGQAFVEYLGQLDEEGSLLEME</sequence>
<feature type="transmembrane region" description="Helical" evidence="8">
    <location>
        <begin position="55"/>
        <end position="78"/>
    </location>
</feature>
<keyword evidence="7 8" id="KW-0472">Membrane</keyword>
<proteinExistence type="inferred from homology"/>
<gene>
    <name evidence="9" type="ORF">Rhopal_003290-T1</name>
</gene>
<keyword evidence="5" id="KW-0378">Hydrolase</keyword>
<accession>A0AAV5GLN8</accession>
<dbReference type="EMBL" id="BQKY01000006">
    <property type="protein sequence ID" value="GJN90282.1"/>
    <property type="molecule type" value="Genomic_DNA"/>
</dbReference>
<evidence type="ECO:0000256" key="5">
    <source>
        <dbReference type="ARBA" id="ARBA00022801"/>
    </source>
</evidence>
<dbReference type="Pfam" id="PF02545">
    <property type="entry name" value="Maf"/>
    <property type="match status" value="1"/>
</dbReference>
<name>A0AAV5GLN8_9BASI</name>
<dbReference type="Pfam" id="PF01679">
    <property type="entry name" value="Pmp3"/>
    <property type="match status" value="1"/>
</dbReference>
<keyword evidence="6 8" id="KW-1133">Transmembrane helix</keyword>
<dbReference type="HAMAP" id="MF_00528">
    <property type="entry name" value="Maf"/>
    <property type="match status" value="1"/>
</dbReference>
<evidence type="ECO:0000256" key="4">
    <source>
        <dbReference type="ARBA" id="ARBA00022692"/>
    </source>
</evidence>
<organism evidence="9 10">
    <name type="scientific">Rhodotorula paludigena</name>
    <dbReference type="NCBI Taxonomy" id="86838"/>
    <lineage>
        <taxon>Eukaryota</taxon>
        <taxon>Fungi</taxon>
        <taxon>Dikarya</taxon>
        <taxon>Basidiomycota</taxon>
        <taxon>Pucciniomycotina</taxon>
        <taxon>Microbotryomycetes</taxon>
        <taxon>Sporidiobolales</taxon>
        <taxon>Sporidiobolaceae</taxon>
        <taxon>Rhodotorula</taxon>
    </lineage>
</organism>